<dbReference type="Proteomes" id="UP000033005">
    <property type="component" value="Segment"/>
</dbReference>
<dbReference type="Proteomes" id="UP000185283">
    <property type="component" value="Segment"/>
</dbReference>
<dbReference type="KEGG" id="vg:24172260"/>
<proteinExistence type="predicted"/>
<evidence type="ECO:0000313" key="3">
    <source>
        <dbReference type="EMBL" id="AIX45035.1"/>
    </source>
</evidence>
<accession>A0A0E3F1X8</accession>
<sequence>MDLKILHKRINKMKTKTLMEEPCPLYEPEWEEVTDSQKDWEDFWYNEDK</sequence>
<evidence type="ECO:0000313" key="5">
    <source>
        <dbReference type="Proteomes" id="UP000185283"/>
    </source>
</evidence>
<evidence type="ECO:0000313" key="2">
    <source>
        <dbReference type="EMBL" id="AIX29797.1"/>
    </source>
</evidence>
<keyword evidence="5" id="KW-1185">Reference proteome</keyword>
<dbReference type="Proteomes" id="UP000185284">
    <property type="component" value="Segment"/>
</dbReference>
<dbReference type="RefSeq" id="YP_009134618.1">
    <property type="nucleotide sequence ID" value="NC_026928.1"/>
</dbReference>
<evidence type="ECO:0000313" key="1">
    <source>
        <dbReference type="EMBL" id="AIX20582.1"/>
    </source>
</evidence>
<gene>
    <name evidence="3" type="ORF">Syn7803C2_116</name>
    <name evidence="1" type="ORF">Syn7803C85_119</name>
    <name evidence="2" type="ORF">Syn7803US33_116</name>
</gene>
<reference evidence="4 5" key="1">
    <citation type="submission" date="2013-12" db="EMBL/GenBank/DDBJ databases">
        <title>Ecological redundancy of diverse viral populations within a natural community.</title>
        <authorList>
            <person name="Gregory A.C."/>
            <person name="LaButti K."/>
            <person name="Copeland A."/>
            <person name="Woyke T."/>
            <person name="Sullivan M.B."/>
        </authorList>
    </citation>
    <scope>NUCLEOTIDE SEQUENCE [LARGE SCALE GENOMIC DNA]</scope>
    <source>
        <strain evidence="3">Syn7803C2</strain>
        <strain evidence="1">Syn7803C85</strain>
        <strain evidence="2">Syn7803US33</strain>
    </source>
</reference>
<dbReference type="EMBL" id="KJ019054">
    <property type="protein sequence ID" value="AIX20582.1"/>
    <property type="molecule type" value="Genomic_DNA"/>
</dbReference>
<dbReference type="EMBL" id="KJ019094">
    <property type="protein sequence ID" value="AIX29797.1"/>
    <property type="molecule type" value="Genomic_DNA"/>
</dbReference>
<organism evidence="1 5">
    <name type="scientific">Synechococcus phage ACG-2014e</name>
    <dbReference type="NCBI Taxonomy" id="1493510"/>
    <lineage>
        <taxon>Viruses</taxon>
        <taxon>Duplodnaviria</taxon>
        <taxon>Heunggongvirae</taxon>
        <taxon>Uroviricota</taxon>
        <taxon>Caudoviricetes</taxon>
        <taxon>Pantevenvirales</taxon>
        <taxon>Kyanoviridae</taxon>
        <taxon>Chalconvirus</taxon>
        <taxon>Chalconvirus acg2014e</taxon>
    </lineage>
</organism>
<name>A0A0E3F1X8_9CAUD</name>
<dbReference type="EMBL" id="KJ019156">
    <property type="protein sequence ID" value="AIX45035.1"/>
    <property type="molecule type" value="Genomic_DNA"/>
</dbReference>
<dbReference type="GeneID" id="24172260"/>
<evidence type="ECO:0000313" key="4">
    <source>
        <dbReference type="Proteomes" id="UP000033005"/>
    </source>
</evidence>
<dbReference type="OrthoDB" id="27641at10239"/>
<protein>
    <submittedName>
        <fullName evidence="1">Uncharacterized protein</fullName>
    </submittedName>
</protein>